<gene>
    <name evidence="2" type="ORF">DVS81_09770</name>
</gene>
<organism evidence="2 3">
    <name type="scientific">Candidatus Accumulibacter meliphilus</name>
    <dbReference type="NCBI Taxonomy" id="2211374"/>
    <lineage>
        <taxon>Bacteria</taxon>
        <taxon>Pseudomonadati</taxon>
        <taxon>Pseudomonadota</taxon>
        <taxon>Betaproteobacteria</taxon>
        <taxon>Candidatus Accumulibacter</taxon>
    </lineage>
</organism>
<feature type="chain" id="PRO_5016826851" description="DUF4426 domain-containing protein" evidence="1">
    <location>
        <begin position="26"/>
        <end position="145"/>
    </location>
</feature>
<evidence type="ECO:0008006" key="4">
    <source>
        <dbReference type="Google" id="ProtNLM"/>
    </source>
</evidence>
<dbReference type="AlphaFoldDB" id="A0A369XKT4"/>
<evidence type="ECO:0000313" key="2">
    <source>
        <dbReference type="EMBL" id="RDE50743.1"/>
    </source>
</evidence>
<dbReference type="EMBL" id="QPGA01000015">
    <property type="protein sequence ID" value="RDE50743.1"/>
    <property type="molecule type" value="Genomic_DNA"/>
</dbReference>
<feature type="signal peptide" evidence="1">
    <location>
        <begin position="1"/>
        <end position="25"/>
    </location>
</feature>
<proteinExistence type="predicted"/>
<dbReference type="Proteomes" id="UP000253831">
    <property type="component" value="Unassembled WGS sequence"/>
</dbReference>
<comment type="caution">
    <text evidence="2">The sequence shown here is derived from an EMBL/GenBank/DDBJ whole genome shotgun (WGS) entry which is preliminary data.</text>
</comment>
<accession>A0A369XKT4</accession>
<protein>
    <recommendedName>
        <fullName evidence="4">DUF4426 domain-containing protein</fullName>
    </recommendedName>
</protein>
<name>A0A369XKT4_9PROT</name>
<sequence>MPPIKALILAAASSAFILASQPLLAHSDAYLDTQKGANGGQLRMAGPYHFELVVAGDNKEARDSAVVVHVTDHAGAKIATAGATGTATIFAGKNKATATLTADGDNRMQGSASYASTPDMKVVVSITLAGKAAEQARFTPLAASK</sequence>
<evidence type="ECO:0000313" key="3">
    <source>
        <dbReference type="Proteomes" id="UP000253831"/>
    </source>
</evidence>
<reference evidence="2 3" key="1">
    <citation type="submission" date="2018-05" db="EMBL/GenBank/DDBJ databases">
        <title>Integrated omic analyses show evidence that a Ca. Accumulibacter phosphatis strain performs denitrification under micro-aerobic conditions.</title>
        <authorList>
            <person name="Camejo P.Y."/>
            <person name="Katherine M.D."/>
            <person name="Daniel N.R."/>
        </authorList>
    </citation>
    <scope>NUCLEOTIDE SEQUENCE [LARGE SCALE GENOMIC DNA]</scope>
    <source>
        <strain evidence="2">UW-LDO-IC</strain>
    </source>
</reference>
<evidence type="ECO:0000256" key="1">
    <source>
        <dbReference type="SAM" id="SignalP"/>
    </source>
</evidence>
<keyword evidence="1" id="KW-0732">Signal</keyword>